<dbReference type="InterPro" id="IPR001849">
    <property type="entry name" value="PH_domain"/>
</dbReference>
<feature type="region of interest" description="Disordered" evidence="11">
    <location>
        <begin position="925"/>
        <end position="947"/>
    </location>
</feature>
<evidence type="ECO:0000256" key="10">
    <source>
        <dbReference type="PROSITE-ProRule" id="PRU00288"/>
    </source>
</evidence>
<feature type="compositionally biased region" description="Basic residues" evidence="11">
    <location>
        <begin position="1184"/>
        <end position="1193"/>
    </location>
</feature>
<feature type="region of interest" description="Disordered" evidence="11">
    <location>
        <begin position="245"/>
        <end position="278"/>
    </location>
</feature>
<dbReference type="SMART" id="SM00175">
    <property type="entry name" value="RAB"/>
    <property type="match status" value="1"/>
</dbReference>
<dbReference type="Gene3D" id="3.40.50.300">
    <property type="entry name" value="P-loop containing nucleotide triphosphate hydrolases"/>
    <property type="match status" value="1"/>
</dbReference>
<dbReference type="FunFam" id="1.25.40.20:FF:000298">
    <property type="entry name" value="ArfGAP with GTPase domain, ankyrin repeat and PH domain 2"/>
    <property type="match status" value="1"/>
</dbReference>
<keyword evidence="8" id="KW-0342">GTP-binding</keyword>
<dbReference type="PROSITE" id="PS51421">
    <property type="entry name" value="RAS"/>
    <property type="match status" value="1"/>
</dbReference>
<evidence type="ECO:0000256" key="1">
    <source>
        <dbReference type="ARBA" id="ARBA00005430"/>
    </source>
</evidence>
<dbReference type="PROSITE" id="PS50088">
    <property type="entry name" value="ANK_REPEAT"/>
    <property type="match status" value="1"/>
</dbReference>
<evidence type="ECO:0000256" key="4">
    <source>
        <dbReference type="ARBA" id="ARBA00022741"/>
    </source>
</evidence>
<dbReference type="FunFam" id="1.10.220.150:FF:000001">
    <property type="entry name" value="Arf-GAP with GTPase, ANK repeat and PH domain-containing protein 1"/>
    <property type="match status" value="1"/>
</dbReference>
<keyword evidence="4" id="KW-0547">Nucleotide-binding</keyword>
<dbReference type="Gene3D" id="2.30.29.30">
    <property type="entry name" value="Pleckstrin-homology domain (PH domain)/Phosphotyrosine-binding domain (PTB)"/>
    <property type="match status" value="1"/>
</dbReference>
<dbReference type="EMBL" id="JAODUP010000644">
    <property type="protein sequence ID" value="KAK2145956.1"/>
    <property type="molecule type" value="Genomic_DNA"/>
</dbReference>
<dbReference type="InterPro" id="IPR038508">
    <property type="entry name" value="ArfGAP_dom_sf"/>
</dbReference>
<feature type="compositionally biased region" description="Low complexity" evidence="11">
    <location>
        <begin position="929"/>
        <end position="938"/>
    </location>
</feature>
<feature type="compositionally biased region" description="Basic and acidic residues" evidence="11">
    <location>
        <begin position="574"/>
        <end position="601"/>
    </location>
</feature>
<evidence type="ECO:0000256" key="6">
    <source>
        <dbReference type="ARBA" id="ARBA00022833"/>
    </source>
</evidence>
<dbReference type="Pfam" id="PF01412">
    <property type="entry name" value="ArfGap"/>
    <property type="match status" value="1"/>
</dbReference>
<feature type="compositionally biased region" description="Low complexity" evidence="11">
    <location>
        <begin position="1494"/>
        <end position="1515"/>
    </location>
</feature>
<keyword evidence="3" id="KW-0479">Metal-binding</keyword>
<dbReference type="GO" id="GO:0005096">
    <property type="term" value="F:GTPase activator activity"/>
    <property type="evidence" value="ECO:0007669"/>
    <property type="project" value="UniProtKB-KW"/>
</dbReference>
<organism evidence="14 15">
    <name type="scientific">Paralvinella palmiformis</name>
    <dbReference type="NCBI Taxonomy" id="53620"/>
    <lineage>
        <taxon>Eukaryota</taxon>
        <taxon>Metazoa</taxon>
        <taxon>Spiralia</taxon>
        <taxon>Lophotrochozoa</taxon>
        <taxon>Annelida</taxon>
        <taxon>Polychaeta</taxon>
        <taxon>Sedentaria</taxon>
        <taxon>Canalipalpata</taxon>
        <taxon>Terebellida</taxon>
        <taxon>Terebelliformia</taxon>
        <taxon>Alvinellidae</taxon>
        <taxon>Paralvinella</taxon>
    </lineage>
</organism>
<feature type="compositionally biased region" description="Polar residues" evidence="11">
    <location>
        <begin position="1103"/>
        <end position="1115"/>
    </location>
</feature>
<reference evidence="14" key="1">
    <citation type="journal article" date="2023" name="Mol. Biol. Evol.">
        <title>Third-Generation Sequencing Reveals the Adaptive Role of the Epigenome in Three Deep-Sea Polychaetes.</title>
        <authorList>
            <person name="Perez M."/>
            <person name="Aroh O."/>
            <person name="Sun Y."/>
            <person name="Lan Y."/>
            <person name="Juniper S.K."/>
            <person name="Young C.R."/>
            <person name="Angers B."/>
            <person name="Qian P.Y."/>
        </authorList>
    </citation>
    <scope>NUCLEOTIDE SEQUENCE</scope>
    <source>
        <strain evidence="14">P08H-3</strain>
    </source>
</reference>
<dbReference type="CDD" id="cd04103">
    <property type="entry name" value="Centaurin_gamma"/>
    <property type="match status" value="1"/>
</dbReference>
<keyword evidence="6" id="KW-0862">Zinc</keyword>
<evidence type="ECO:0000313" key="15">
    <source>
        <dbReference type="Proteomes" id="UP001208570"/>
    </source>
</evidence>
<dbReference type="PROSITE" id="PS50115">
    <property type="entry name" value="ARFGAP"/>
    <property type="match status" value="1"/>
</dbReference>
<dbReference type="InterPro" id="IPR051282">
    <property type="entry name" value="Arf-GAP_GTPase_ANK_PH"/>
</dbReference>
<feature type="domain" description="PH" evidence="12">
    <location>
        <begin position="1036"/>
        <end position="1244"/>
    </location>
</feature>
<dbReference type="GO" id="GO:0005525">
    <property type="term" value="F:GTP binding"/>
    <property type="evidence" value="ECO:0007669"/>
    <property type="project" value="UniProtKB-KW"/>
</dbReference>
<feature type="region of interest" description="Disordered" evidence="11">
    <location>
        <begin position="701"/>
        <end position="794"/>
    </location>
</feature>
<protein>
    <submittedName>
        <fullName evidence="14">Uncharacterized protein</fullName>
    </submittedName>
</protein>
<dbReference type="PANTHER" id="PTHR45819:SF5">
    <property type="entry name" value="CENTAURIN-GAMMA-1A"/>
    <property type="match status" value="1"/>
</dbReference>
<dbReference type="CDD" id="cd01250">
    <property type="entry name" value="PH_AGAP"/>
    <property type="match status" value="1"/>
</dbReference>
<dbReference type="SMART" id="SM00248">
    <property type="entry name" value="ANK"/>
    <property type="match status" value="2"/>
</dbReference>
<dbReference type="InterPro" id="IPR037278">
    <property type="entry name" value="ARFGAP/RecO"/>
</dbReference>
<feature type="region of interest" description="Disordered" evidence="11">
    <location>
        <begin position="1095"/>
        <end position="1121"/>
    </location>
</feature>
<evidence type="ECO:0000256" key="3">
    <source>
        <dbReference type="ARBA" id="ARBA00022723"/>
    </source>
</evidence>
<dbReference type="InterPro" id="IPR036770">
    <property type="entry name" value="Ankyrin_rpt-contain_sf"/>
</dbReference>
<feature type="region of interest" description="Disordered" evidence="11">
    <location>
        <begin position="1174"/>
        <end position="1204"/>
    </location>
</feature>
<feature type="region of interest" description="Disordered" evidence="11">
    <location>
        <begin position="167"/>
        <end position="218"/>
    </location>
</feature>
<dbReference type="SUPFAM" id="SSF48403">
    <property type="entry name" value="Ankyrin repeat"/>
    <property type="match status" value="1"/>
</dbReference>
<keyword evidence="7 9" id="KW-0040">ANK repeat</keyword>
<evidence type="ECO:0000259" key="13">
    <source>
        <dbReference type="PROSITE" id="PS50115"/>
    </source>
</evidence>
<dbReference type="Gene3D" id="1.10.220.150">
    <property type="entry name" value="Arf GTPase activating protein"/>
    <property type="match status" value="1"/>
</dbReference>
<proteinExistence type="inferred from homology"/>
<gene>
    <name evidence="14" type="ORF">LSH36_644g01080</name>
</gene>
<dbReference type="PROSITE" id="PS51419">
    <property type="entry name" value="RAB"/>
    <property type="match status" value="1"/>
</dbReference>
<feature type="compositionally biased region" description="Polar residues" evidence="11">
    <location>
        <begin position="245"/>
        <end position="275"/>
    </location>
</feature>
<dbReference type="Gene3D" id="1.25.40.20">
    <property type="entry name" value="Ankyrin repeat-containing domain"/>
    <property type="match status" value="1"/>
</dbReference>
<dbReference type="InterPro" id="IPR001806">
    <property type="entry name" value="Small_GTPase"/>
</dbReference>
<evidence type="ECO:0000256" key="5">
    <source>
        <dbReference type="ARBA" id="ARBA00022771"/>
    </source>
</evidence>
<evidence type="ECO:0000256" key="7">
    <source>
        <dbReference type="ARBA" id="ARBA00023043"/>
    </source>
</evidence>
<dbReference type="SMART" id="SM00174">
    <property type="entry name" value="RHO"/>
    <property type="match status" value="1"/>
</dbReference>
<keyword evidence="5 10" id="KW-0863">Zinc-finger</keyword>
<dbReference type="PROSITE" id="PS50003">
    <property type="entry name" value="PH_DOMAIN"/>
    <property type="match status" value="1"/>
</dbReference>
<dbReference type="PANTHER" id="PTHR45819">
    <property type="entry name" value="CENTAURIN-GAMMA-1A"/>
    <property type="match status" value="1"/>
</dbReference>
<evidence type="ECO:0000256" key="11">
    <source>
        <dbReference type="SAM" id="MobiDB-lite"/>
    </source>
</evidence>
<dbReference type="InterPro" id="IPR027417">
    <property type="entry name" value="P-loop_NTPase"/>
</dbReference>
<accession>A0AAD9J4L9</accession>
<dbReference type="InterPro" id="IPR011993">
    <property type="entry name" value="PH-like_dom_sf"/>
</dbReference>
<dbReference type="Pfam" id="PF00071">
    <property type="entry name" value="Ras"/>
    <property type="match status" value="1"/>
</dbReference>
<sequence>MHSPSFLGLSQGLSSCEYVYLSEYSTPRSTSEVSASDGGPTDNARLCRHHSVSESLCQNVQNGGGQKVDKKSSRGSWTPILRSKHSSISDIRKSGDETPTSPSKAALLLARFRKNAGSSNSAVDLRKSSEARGSEASLLNGHVPEGAAARGTSSQVKLFRHISWSNEGSAKHCDNGCSPPSSHSSLSVFENRHSPDDTRISPNADKRTAGGDSKSLPTCTNCYASNSSSSRCQCKPPIMKIRAISQNSDQKSPSSRVHLRSTSNNLSSPGPSRSKLSPVKDILRRFSLRYRRKHEAEKEDVPDKPRPHSFVNSQEWTLARSVPDLKLGILGTTNSGKSALVHRYLTGSYMQDESPEGGRFKKEVIIDTQSYLLLIRDEGGAPEMQFTNWVDAVVCVFSVENEMSFNAIYTYYTKMAHYRNLNEIPVILVGTQDAISESNPRVIDDARARKLASDLKRCSYYETCATYGLNVERVFQDACQKIVQLRMSSVTPNNSRPSTPNHSTVRAYYTNTPTSKGYDTHSSSGQSTSGSGTTGVSTATLQNIQGHSPPFREQATPPQVSHVPGGHSTMTASHSEEKKKDKQEKKREKEREKQLEREREQAAMAAMIQSQLQGHGHGHGQVQGQNVYMYQDVPNVGHKHGSHTAAIPVSIPIPPPTTAPPPPPTNVAGMAVDPVRIQNTPEMIQLQAQLQQQLQLQQLQQQQQQPQNSQVLDFRDLPSPGSTPVPSRKAKKNHSVQKSNSFSGSALLHQAAQQDGGDPDIILVTRTPQPQRKKQNTKSFTEWHPSQPHLSSPLFSSEEGIRRSQKTLCNCKQNLNPGLIQTGVMCRPSSGTDWVFFGIEVEDSEMQTLSTFSVLSKPDAGAEGQTQGLTPLLNRKEPRYRFSLIVDRMDNFLRDLQLPKDSPLTPILSRIPRVRSSLSLDRSFEYPESVTPSSTPTPGRKNRRRSNLFTWDGDQVRTNGVVLVHCDAGVADGRHRIDFTIPLAAISARMRVFCDNGSYGHYVSLLPLSELGSKQKKGEEEKRQKNGEMVGSGRVIPIKQGYLYKKSAKPLSKDWKKKYVTLLDDGRLTYHPSLHDYMDDVHGKEISLMHTTVKIPGQKPRGSRTQSESQVQPNGNLPGKIKDKDAVVLTGYDQLRDISSSGSGAQKTDDSVVISNSSLQAGFVNGSDVFTSSNPASRIETPNVKKRHRRAKSGAKNLDTSQDGADSDGYEFMIVSMENKQWHFEACSIDEREEWVTAIEQQILLSLQGVESNKSKSRSNTLTDPAAGQLIRSVKGNQLCADCDASNPDWASLNLGALICIECSGIHRNLGTHLSRVRSLDLDEWPPELVDVMKNMGNQLVNSIWEANTKGRPKPTPTSSRDDKEKWIRAKYEQKEFLPPTPHQGVPLPQQLIDAVARQHIHDTALVLAHCKLEHVNAPYSMTDTRTALHIAAALGNVVLVQLLLWYGANVKIVDHEGRNALFYARSSTSPECVELLKGQGCPENPTLPRRRGSSQPNHPQQQQQSQQQLQPQNSDVFEKLPASII</sequence>
<dbReference type="PRINTS" id="PR00405">
    <property type="entry name" value="REVINTRACTNG"/>
</dbReference>
<dbReference type="SMART" id="SM00105">
    <property type="entry name" value="ArfGap"/>
    <property type="match status" value="1"/>
</dbReference>
<dbReference type="SUPFAM" id="SSF57863">
    <property type="entry name" value="ArfGap/RecO-like zinc finger"/>
    <property type="match status" value="1"/>
</dbReference>
<dbReference type="GO" id="GO:0003924">
    <property type="term" value="F:GTPase activity"/>
    <property type="evidence" value="ECO:0007669"/>
    <property type="project" value="InterPro"/>
</dbReference>
<feature type="domain" description="Arf-GAP" evidence="13">
    <location>
        <begin position="1265"/>
        <end position="1385"/>
    </location>
</feature>
<dbReference type="SUPFAM" id="SSF52540">
    <property type="entry name" value="P-loop containing nucleoside triphosphate hydrolases"/>
    <property type="match status" value="1"/>
</dbReference>
<evidence type="ECO:0000256" key="9">
    <source>
        <dbReference type="PROSITE-ProRule" id="PRU00023"/>
    </source>
</evidence>
<dbReference type="SUPFAM" id="SSF50729">
    <property type="entry name" value="PH domain-like"/>
    <property type="match status" value="1"/>
</dbReference>
<dbReference type="Pfam" id="PF12796">
    <property type="entry name" value="Ank_2"/>
    <property type="match status" value="1"/>
</dbReference>
<evidence type="ECO:0000313" key="14">
    <source>
        <dbReference type="EMBL" id="KAK2145956.1"/>
    </source>
</evidence>
<feature type="compositionally biased region" description="Polar residues" evidence="11">
    <location>
        <begin position="490"/>
        <end position="521"/>
    </location>
</feature>
<feature type="compositionally biased region" description="Basic and acidic residues" evidence="11">
    <location>
        <begin position="190"/>
        <end position="209"/>
    </location>
</feature>
<feature type="region of interest" description="Disordered" evidence="11">
    <location>
        <begin position="490"/>
        <end position="602"/>
    </location>
</feature>
<dbReference type="FunFam" id="3.40.50.300:FF:000178">
    <property type="entry name" value="Arf-GAP with GTPase, ANK repeat and PH domain-containing protein 1"/>
    <property type="match status" value="1"/>
</dbReference>
<feature type="compositionally biased region" description="Low complexity" evidence="11">
    <location>
        <begin position="522"/>
        <end position="538"/>
    </location>
</feature>
<dbReference type="InterPro" id="IPR001164">
    <property type="entry name" value="ArfGAP_dom"/>
</dbReference>
<dbReference type="CDD" id="cd08836">
    <property type="entry name" value="ArfGap_AGAP"/>
    <property type="match status" value="1"/>
</dbReference>
<name>A0AAD9J4L9_9ANNE</name>
<keyword evidence="2" id="KW-0343">GTPase activation</keyword>
<dbReference type="InterPro" id="IPR002110">
    <property type="entry name" value="Ankyrin_rpt"/>
</dbReference>
<comment type="similarity">
    <text evidence="1">Belongs to the centaurin gamma-like family.</text>
</comment>
<dbReference type="Proteomes" id="UP001208570">
    <property type="component" value="Unassembled WGS sequence"/>
</dbReference>
<feature type="region of interest" description="Disordered" evidence="11">
    <location>
        <begin position="57"/>
        <end position="102"/>
    </location>
</feature>
<dbReference type="SMART" id="SM00173">
    <property type="entry name" value="RAS"/>
    <property type="match status" value="1"/>
</dbReference>
<evidence type="ECO:0000256" key="2">
    <source>
        <dbReference type="ARBA" id="ARBA00022468"/>
    </source>
</evidence>
<feature type="region of interest" description="Disordered" evidence="11">
    <location>
        <begin position="1480"/>
        <end position="1516"/>
    </location>
</feature>
<dbReference type="PROSITE" id="PS50297">
    <property type="entry name" value="ANK_REP_REGION"/>
    <property type="match status" value="1"/>
</dbReference>
<evidence type="ECO:0000259" key="12">
    <source>
        <dbReference type="PROSITE" id="PS50003"/>
    </source>
</evidence>
<keyword evidence="15" id="KW-1185">Reference proteome</keyword>
<feature type="repeat" description="ANK" evidence="9">
    <location>
        <begin position="1424"/>
        <end position="1456"/>
    </location>
</feature>
<comment type="caution">
    <text evidence="14">The sequence shown here is derived from an EMBL/GenBank/DDBJ whole genome shotgun (WGS) entry which is preliminary data.</text>
</comment>
<dbReference type="SMART" id="SM00233">
    <property type="entry name" value="PH"/>
    <property type="match status" value="1"/>
</dbReference>
<feature type="region of interest" description="Disordered" evidence="11">
    <location>
        <begin position="1346"/>
        <end position="1365"/>
    </location>
</feature>
<evidence type="ECO:0000256" key="8">
    <source>
        <dbReference type="ARBA" id="ARBA00023134"/>
    </source>
</evidence>
<feature type="compositionally biased region" description="Low complexity" evidence="11">
    <location>
        <begin position="178"/>
        <end position="187"/>
    </location>
</feature>
<dbReference type="GO" id="GO:0008270">
    <property type="term" value="F:zinc ion binding"/>
    <property type="evidence" value="ECO:0007669"/>
    <property type="project" value="UniProtKB-KW"/>
</dbReference>